<evidence type="ECO:0000313" key="1">
    <source>
        <dbReference type="EMBL" id="KAI4354669.1"/>
    </source>
</evidence>
<dbReference type="EMBL" id="CM039427">
    <property type="protein sequence ID" value="KAI4354669.1"/>
    <property type="molecule type" value="Genomic_DNA"/>
</dbReference>
<dbReference type="Proteomes" id="UP000828941">
    <property type="component" value="Chromosome 2"/>
</dbReference>
<evidence type="ECO:0000313" key="2">
    <source>
        <dbReference type="Proteomes" id="UP000828941"/>
    </source>
</evidence>
<reference evidence="1 2" key="1">
    <citation type="journal article" date="2022" name="DNA Res.">
        <title>Chromosomal-level genome assembly of the orchid tree Bauhinia variegata (Leguminosae; Cercidoideae) supports the allotetraploid origin hypothesis of Bauhinia.</title>
        <authorList>
            <person name="Zhong Y."/>
            <person name="Chen Y."/>
            <person name="Zheng D."/>
            <person name="Pang J."/>
            <person name="Liu Y."/>
            <person name="Luo S."/>
            <person name="Meng S."/>
            <person name="Qian L."/>
            <person name="Wei D."/>
            <person name="Dai S."/>
            <person name="Zhou R."/>
        </authorList>
    </citation>
    <scope>NUCLEOTIDE SEQUENCE [LARGE SCALE GENOMIC DNA]</scope>
    <source>
        <strain evidence="1">BV-YZ2020</strain>
    </source>
</reference>
<proteinExistence type="predicted"/>
<name>A0ACB9Q323_BAUVA</name>
<accession>A0ACB9Q323</accession>
<keyword evidence="2" id="KW-1185">Reference proteome</keyword>
<sequence length="204" mass="23355">MKIIFLAFFFLLFFFFTTLPSTTAADFVYDEDGDEVFNGVTINYYIVPALRGRGGGLELGKKTKNETCSFYVVQSRNDTSPGLPALLRSPEFVPYLEEGMPFRIRFDEEIPPCVRQPAIWEVVDEFPTSWSVKVSAYENGEAFKLEKSEKYGPYAYKFVYCRPSDNVCGYLGIKNRRLVVRDENPFIVKFRKGHEIHFGGASIV</sequence>
<protein>
    <submittedName>
        <fullName evidence="1">Uncharacterized protein</fullName>
    </submittedName>
</protein>
<gene>
    <name evidence="1" type="ORF">L6164_003516</name>
</gene>
<organism evidence="1 2">
    <name type="scientific">Bauhinia variegata</name>
    <name type="common">Purple orchid tree</name>
    <name type="synonym">Phanera variegata</name>
    <dbReference type="NCBI Taxonomy" id="167791"/>
    <lineage>
        <taxon>Eukaryota</taxon>
        <taxon>Viridiplantae</taxon>
        <taxon>Streptophyta</taxon>
        <taxon>Embryophyta</taxon>
        <taxon>Tracheophyta</taxon>
        <taxon>Spermatophyta</taxon>
        <taxon>Magnoliopsida</taxon>
        <taxon>eudicotyledons</taxon>
        <taxon>Gunneridae</taxon>
        <taxon>Pentapetalae</taxon>
        <taxon>rosids</taxon>
        <taxon>fabids</taxon>
        <taxon>Fabales</taxon>
        <taxon>Fabaceae</taxon>
        <taxon>Cercidoideae</taxon>
        <taxon>Cercideae</taxon>
        <taxon>Bauhiniinae</taxon>
        <taxon>Bauhinia</taxon>
    </lineage>
</organism>
<comment type="caution">
    <text evidence="1">The sequence shown here is derived from an EMBL/GenBank/DDBJ whole genome shotgun (WGS) entry which is preliminary data.</text>
</comment>